<dbReference type="OrthoDB" id="9790372at2"/>
<evidence type="ECO:0000313" key="1">
    <source>
        <dbReference type="EMBL" id="RCX20064.1"/>
    </source>
</evidence>
<proteinExistence type="predicted"/>
<comment type="caution">
    <text evidence="1">The sequence shown here is derived from an EMBL/GenBank/DDBJ whole genome shotgun (WGS) entry which is preliminary data.</text>
</comment>
<evidence type="ECO:0008006" key="3">
    <source>
        <dbReference type="Google" id="ProtNLM"/>
    </source>
</evidence>
<sequence>MKVDISGIEKTDGSSLQIEYNSLIEDLNSILDHEFLFNAPVEFNGSVANVGGVLKLNGRLKTDYTVGCYRCLKEIHDKLDLLICEEFVNAGENMNVEVYTYEGGFIELDKVLIDNIILNLPMKKMCSEECKGICPTCGADLNHNECNCRTDAIHPGMEALKNFFNN</sequence>
<protein>
    <recommendedName>
        <fullName evidence="3">DUF177 domain-containing protein</fullName>
    </recommendedName>
</protein>
<name>A0A369BK43_9FIRM</name>
<evidence type="ECO:0000313" key="2">
    <source>
        <dbReference type="Proteomes" id="UP000253034"/>
    </source>
</evidence>
<organism evidence="1 2">
    <name type="scientific">Anaerobacterium chartisolvens</name>
    <dbReference type="NCBI Taxonomy" id="1297424"/>
    <lineage>
        <taxon>Bacteria</taxon>
        <taxon>Bacillati</taxon>
        <taxon>Bacillota</taxon>
        <taxon>Clostridia</taxon>
        <taxon>Eubacteriales</taxon>
        <taxon>Oscillospiraceae</taxon>
        <taxon>Anaerobacterium</taxon>
    </lineage>
</organism>
<dbReference type="EMBL" id="QPJT01000002">
    <property type="protein sequence ID" value="RCX20064.1"/>
    <property type="molecule type" value="Genomic_DNA"/>
</dbReference>
<accession>A0A369BK43</accession>
<dbReference type="PANTHER" id="PTHR34374">
    <property type="entry name" value="LARGE RIBOSOMAL RNA SUBUNIT ACCUMULATION PROTEIN YCED HOMOLOG 1, CHLOROPLASTIC"/>
    <property type="match status" value="1"/>
</dbReference>
<dbReference type="RefSeq" id="WP_114296183.1">
    <property type="nucleotide sequence ID" value="NZ_QPJT01000002.1"/>
</dbReference>
<dbReference type="PANTHER" id="PTHR34374:SF1">
    <property type="entry name" value="LARGE RIBOSOMAL RNA SUBUNIT ACCUMULATION PROTEIN YCED HOMOLOG 1, CHLOROPLASTIC"/>
    <property type="match status" value="1"/>
</dbReference>
<dbReference type="Proteomes" id="UP000253034">
    <property type="component" value="Unassembled WGS sequence"/>
</dbReference>
<reference evidence="1 2" key="1">
    <citation type="submission" date="2018-07" db="EMBL/GenBank/DDBJ databases">
        <title>Genomic Encyclopedia of Type Strains, Phase IV (KMG-IV): sequencing the most valuable type-strain genomes for metagenomic binning, comparative biology and taxonomic classification.</title>
        <authorList>
            <person name="Goeker M."/>
        </authorList>
    </citation>
    <scope>NUCLEOTIDE SEQUENCE [LARGE SCALE GENOMIC DNA]</scope>
    <source>
        <strain evidence="1 2">DSM 27016</strain>
    </source>
</reference>
<keyword evidence="2" id="KW-1185">Reference proteome</keyword>
<dbReference type="InterPro" id="IPR003772">
    <property type="entry name" value="YceD"/>
</dbReference>
<dbReference type="Pfam" id="PF02620">
    <property type="entry name" value="YceD"/>
    <property type="match status" value="1"/>
</dbReference>
<gene>
    <name evidence="1" type="ORF">DFR58_102133</name>
</gene>
<dbReference type="AlphaFoldDB" id="A0A369BK43"/>